<accession>I7IYY7</accession>
<protein>
    <submittedName>
        <fullName evidence="1">Uncharacterized protein</fullName>
    </submittedName>
</protein>
<gene>
    <name evidence="1" type="ORF">KUK_0739</name>
</gene>
<dbReference type="EMBL" id="HE681423">
    <property type="protein sequence ID" value="CCG18044.1"/>
    <property type="molecule type" value="Genomic_DNA"/>
</dbReference>
<sequence length="90" mass="9735">MRISAPFLVVPSLHADWEGKTLKNGTVQKVVFSANFCPTKSIQKSGASTEQEDVSTICTEGKDYEAGSREEGNITLNLFLSSSVFLGHPT</sequence>
<dbReference type="AlphaFoldDB" id="I7IYY7"/>
<evidence type="ECO:0000313" key="1">
    <source>
        <dbReference type="EMBL" id="CCG18044.1"/>
    </source>
</evidence>
<dbReference type="HOGENOM" id="CLU_2439753_0_0_4"/>
<proteinExistence type="predicted"/>
<dbReference type="RefSeq" id="WP_015555437.1">
    <property type="nucleotide sequence ID" value="NC_021036.1"/>
</dbReference>
<dbReference type="KEGG" id="teg:KUK_0739"/>
<name>I7IYY7_9BURK</name>
<reference evidence="1" key="1">
    <citation type="journal article" date="2012" name="Vet. Microbiol.">
        <title>Comparative genomic analyses of the Taylorellae.</title>
        <authorList>
            <person name="Hauser H."/>
            <person name="Richter D.C."/>
            <person name="van Tonder A."/>
            <person name="Clark L."/>
            <person name="Preston A."/>
        </authorList>
    </citation>
    <scope>NUCLEOTIDE SEQUENCE</scope>
    <source>
        <strain evidence="1">14/56</strain>
    </source>
</reference>
<organism evidence="1">
    <name type="scientific">Taylorella equigenitalis 14/56</name>
    <dbReference type="NCBI Taxonomy" id="1091497"/>
    <lineage>
        <taxon>Bacteria</taxon>
        <taxon>Pseudomonadati</taxon>
        <taxon>Pseudomonadota</taxon>
        <taxon>Betaproteobacteria</taxon>
        <taxon>Burkholderiales</taxon>
        <taxon>Alcaligenaceae</taxon>
        <taxon>Taylorella</taxon>
    </lineage>
</organism>